<dbReference type="GO" id="GO:0003677">
    <property type="term" value="F:DNA binding"/>
    <property type="evidence" value="ECO:0007669"/>
    <property type="project" value="InterPro"/>
</dbReference>
<dbReference type="InterPro" id="IPR010982">
    <property type="entry name" value="Lambda_DNA-bd_dom_sf"/>
</dbReference>
<proteinExistence type="predicted"/>
<dbReference type="OrthoDB" id="2899891at2"/>
<dbReference type="PANTHER" id="PTHR37301">
    <property type="entry name" value="DNA-BINDING PROTEIN-RELATED"/>
    <property type="match status" value="1"/>
</dbReference>
<protein>
    <recommendedName>
        <fullName evidence="1">HTH cro/C1-type domain-containing protein</fullName>
    </recommendedName>
</protein>
<gene>
    <name evidence="2" type="ORF">A8709_33070</name>
</gene>
<dbReference type="Pfam" id="PF13443">
    <property type="entry name" value="HTH_26"/>
    <property type="match status" value="1"/>
</dbReference>
<dbReference type="SMART" id="SM00530">
    <property type="entry name" value="HTH_XRE"/>
    <property type="match status" value="1"/>
</dbReference>
<sequence>MIKCNLGVILAERGIKNIQIAEATGINKNTISGLVTNRATGIQYDTLEKICTYLNITAGDLFTIVDFSVNYSEHTKLDDNNYEISIIFKINEEYMECSLPVKIDQGIGRVGEPSFIFDITIPKGLLSKLYAVPQQLIVKELEELIVDNIFDGKYEGVMFETETRLIINHGIINKGAQ</sequence>
<keyword evidence="3" id="KW-1185">Reference proteome</keyword>
<reference evidence="3" key="1">
    <citation type="submission" date="2016-05" db="EMBL/GenBank/DDBJ databases">
        <title>Paenibacillus oryzae. sp. nov., isolated from the rice root.</title>
        <authorList>
            <person name="Zhang J."/>
            <person name="Zhang X."/>
        </authorList>
    </citation>
    <scope>NUCLEOTIDE SEQUENCE [LARGE SCALE GENOMIC DNA]</scope>
    <source>
        <strain evidence="3">KCTC13222</strain>
    </source>
</reference>
<dbReference type="CDD" id="cd00093">
    <property type="entry name" value="HTH_XRE"/>
    <property type="match status" value="1"/>
</dbReference>
<dbReference type="EMBL" id="LYPC01000027">
    <property type="protein sequence ID" value="OCT12644.1"/>
    <property type="molecule type" value="Genomic_DNA"/>
</dbReference>
<evidence type="ECO:0000313" key="2">
    <source>
        <dbReference type="EMBL" id="OCT12644.1"/>
    </source>
</evidence>
<dbReference type="Gene3D" id="1.10.260.40">
    <property type="entry name" value="lambda repressor-like DNA-binding domains"/>
    <property type="match status" value="1"/>
</dbReference>
<dbReference type="RefSeq" id="WP_065857136.1">
    <property type="nucleotide sequence ID" value="NZ_LYPC01000027.1"/>
</dbReference>
<dbReference type="PROSITE" id="PS50943">
    <property type="entry name" value="HTH_CROC1"/>
    <property type="match status" value="1"/>
</dbReference>
<dbReference type="STRING" id="512399.A8709_33070"/>
<comment type="caution">
    <text evidence="2">The sequence shown here is derived from an EMBL/GenBank/DDBJ whole genome shotgun (WGS) entry which is preliminary data.</text>
</comment>
<dbReference type="Proteomes" id="UP000093309">
    <property type="component" value="Unassembled WGS sequence"/>
</dbReference>
<accession>A0A1C0ZX00</accession>
<dbReference type="PANTHER" id="PTHR37301:SF1">
    <property type="entry name" value="DNA-BINDING PROTEIN"/>
    <property type="match status" value="1"/>
</dbReference>
<evidence type="ECO:0000259" key="1">
    <source>
        <dbReference type="PROSITE" id="PS50943"/>
    </source>
</evidence>
<dbReference type="SUPFAM" id="SSF47413">
    <property type="entry name" value="lambda repressor-like DNA-binding domains"/>
    <property type="match status" value="1"/>
</dbReference>
<dbReference type="InterPro" id="IPR001387">
    <property type="entry name" value="Cro/C1-type_HTH"/>
</dbReference>
<feature type="domain" description="HTH cro/C1-type" evidence="1">
    <location>
        <begin position="19"/>
        <end position="61"/>
    </location>
</feature>
<dbReference type="AlphaFoldDB" id="A0A1C0ZX00"/>
<organism evidence="2 3">
    <name type="scientific">Paenibacillus pectinilyticus</name>
    <dbReference type="NCBI Taxonomy" id="512399"/>
    <lineage>
        <taxon>Bacteria</taxon>
        <taxon>Bacillati</taxon>
        <taxon>Bacillota</taxon>
        <taxon>Bacilli</taxon>
        <taxon>Bacillales</taxon>
        <taxon>Paenibacillaceae</taxon>
        <taxon>Paenibacillus</taxon>
    </lineage>
</organism>
<name>A0A1C0ZX00_9BACL</name>
<evidence type="ECO:0000313" key="3">
    <source>
        <dbReference type="Proteomes" id="UP000093309"/>
    </source>
</evidence>